<dbReference type="SUPFAM" id="SSF109604">
    <property type="entry name" value="HD-domain/PDEase-like"/>
    <property type="match status" value="1"/>
</dbReference>
<proteinExistence type="predicted"/>
<evidence type="ECO:0000313" key="1">
    <source>
        <dbReference type="EMBL" id="QJA61598.1"/>
    </source>
</evidence>
<evidence type="ECO:0000313" key="2">
    <source>
        <dbReference type="EMBL" id="QJA79439.1"/>
    </source>
</evidence>
<protein>
    <submittedName>
        <fullName evidence="2">Putative HD domain-containing protein</fullName>
    </submittedName>
</protein>
<dbReference type="EMBL" id="MT141446">
    <property type="protein sequence ID" value="QJA61598.1"/>
    <property type="molecule type" value="Genomic_DNA"/>
</dbReference>
<reference evidence="2" key="1">
    <citation type="submission" date="2020-03" db="EMBL/GenBank/DDBJ databases">
        <title>The deep terrestrial virosphere.</title>
        <authorList>
            <person name="Holmfeldt K."/>
            <person name="Nilsson E."/>
            <person name="Simone D."/>
            <person name="Lopez-Fernandez M."/>
            <person name="Wu X."/>
            <person name="de Brujin I."/>
            <person name="Lundin D."/>
            <person name="Andersson A."/>
            <person name="Bertilsson S."/>
            <person name="Dopson M."/>
        </authorList>
    </citation>
    <scope>NUCLEOTIDE SEQUENCE</scope>
    <source>
        <strain evidence="2">MM415A00879</strain>
        <strain evidence="1">MM415B00915</strain>
    </source>
</reference>
<dbReference type="AlphaFoldDB" id="A0A6M3KC41"/>
<dbReference type="Gene3D" id="1.10.3090.10">
    <property type="entry name" value="cca-adding enzyme, domain 2"/>
    <property type="match status" value="1"/>
</dbReference>
<accession>A0A6M3KC41</accession>
<name>A0A6M3KC41_9ZZZZ</name>
<organism evidence="2">
    <name type="scientific">viral metagenome</name>
    <dbReference type="NCBI Taxonomy" id="1070528"/>
    <lineage>
        <taxon>unclassified sequences</taxon>
        <taxon>metagenomes</taxon>
        <taxon>organismal metagenomes</taxon>
    </lineage>
</organism>
<dbReference type="EMBL" id="MT142381">
    <property type="protein sequence ID" value="QJA79439.1"/>
    <property type="molecule type" value="Genomic_DNA"/>
</dbReference>
<gene>
    <name evidence="2" type="ORF">MM415A00879_0010</name>
    <name evidence="1" type="ORF">MM415B00915_0022</name>
</gene>
<sequence>MEPIIPCSIGAYCIDNSTSYKDGYEHIAFWDELFTIDKPSLVIRRLSEFGILKYVLPDLENARNHVQNKNKSDNLFTHTLQVIDLVFGVDIRWAALFHDLGKMYTLLNRKHAIRSEEVYKRYIYVCTKDKYRIDNLNIICDLIKFHMLPYSFYQWTYEYAINFIKMGHCKKIVQLAIADKASSNPQYVGMFDDLFEICDYSNFQDRLNALNSFYKRIGK</sequence>